<dbReference type="EMBL" id="JAHRIQ010095221">
    <property type="protein sequence ID" value="MEQ2252537.1"/>
    <property type="molecule type" value="Genomic_DNA"/>
</dbReference>
<evidence type="ECO:0000313" key="2">
    <source>
        <dbReference type="Proteomes" id="UP001482620"/>
    </source>
</evidence>
<comment type="caution">
    <text evidence="1">The sequence shown here is derived from an EMBL/GenBank/DDBJ whole genome shotgun (WGS) entry which is preliminary data.</text>
</comment>
<accession>A0ABV0V6Z7</accession>
<gene>
    <name evidence="1" type="ORF">ILYODFUR_022778</name>
</gene>
<proteinExistence type="predicted"/>
<keyword evidence="2" id="KW-1185">Reference proteome</keyword>
<name>A0ABV0V6Z7_9TELE</name>
<sequence length="119" mass="13549">MKTTLLLLKPRSDHQLDSPLQYPHIGLTREAEECDPPMVWQTVSREFPAETLSVRRRVEQFPDLKEDRINVVMCSLAGQQNSCHSPQPRRLAVANRLLTVEVSSNFVALDSFSSARFRG</sequence>
<protein>
    <submittedName>
        <fullName evidence="1">Uncharacterized protein</fullName>
    </submittedName>
</protein>
<evidence type="ECO:0000313" key="1">
    <source>
        <dbReference type="EMBL" id="MEQ2252537.1"/>
    </source>
</evidence>
<reference evidence="1 2" key="1">
    <citation type="submission" date="2021-06" db="EMBL/GenBank/DDBJ databases">
        <authorList>
            <person name="Palmer J.M."/>
        </authorList>
    </citation>
    <scope>NUCLEOTIDE SEQUENCE [LARGE SCALE GENOMIC DNA]</scope>
    <source>
        <strain evidence="2">if_2019</strain>
        <tissue evidence="1">Muscle</tissue>
    </source>
</reference>
<dbReference type="Proteomes" id="UP001482620">
    <property type="component" value="Unassembled WGS sequence"/>
</dbReference>
<organism evidence="1 2">
    <name type="scientific">Ilyodon furcidens</name>
    <name type="common">goldbreast splitfin</name>
    <dbReference type="NCBI Taxonomy" id="33524"/>
    <lineage>
        <taxon>Eukaryota</taxon>
        <taxon>Metazoa</taxon>
        <taxon>Chordata</taxon>
        <taxon>Craniata</taxon>
        <taxon>Vertebrata</taxon>
        <taxon>Euteleostomi</taxon>
        <taxon>Actinopterygii</taxon>
        <taxon>Neopterygii</taxon>
        <taxon>Teleostei</taxon>
        <taxon>Neoteleostei</taxon>
        <taxon>Acanthomorphata</taxon>
        <taxon>Ovalentaria</taxon>
        <taxon>Atherinomorphae</taxon>
        <taxon>Cyprinodontiformes</taxon>
        <taxon>Goodeidae</taxon>
        <taxon>Ilyodon</taxon>
    </lineage>
</organism>